<keyword evidence="3" id="KW-1185">Reference proteome</keyword>
<evidence type="ECO:0000313" key="3">
    <source>
        <dbReference type="Proteomes" id="UP001497444"/>
    </source>
</evidence>
<organism evidence="2 3">
    <name type="scientific">Sphagnum jensenii</name>
    <dbReference type="NCBI Taxonomy" id="128206"/>
    <lineage>
        <taxon>Eukaryota</taxon>
        <taxon>Viridiplantae</taxon>
        <taxon>Streptophyta</taxon>
        <taxon>Embryophyta</taxon>
        <taxon>Bryophyta</taxon>
        <taxon>Sphagnophytina</taxon>
        <taxon>Sphagnopsida</taxon>
        <taxon>Sphagnales</taxon>
        <taxon>Sphagnaceae</taxon>
        <taxon>Sphagnum</taxon>
    </lineage>
</organism>
<dbReference type="Proteomes" id="UP001497444">
    <property type="component" value="Chromosome 18"/>
</dbReference>
<name>A0ABP0WHC2_9BRYO</name>
<gene>
    <name evidence="2" type="ORF">CSSPJE1EN1_LOCUS11751</name>
</gene>
<keyword evidence="1" id="KW-0175">Coiled coil</keyword>
<dbReference type="EMBL" id="OZ020113">
    <property type="protein sequence ID" value="CAK9266273.1"/>
    <property type="molecule type" value="Genomic_DNA"/>
</dbReference>
<reference evidence="2" key="1">
    <citation type="submission" date="2024-02" db="EMBL/GenBank/DDBJ databases">
        <authorList>
            <consortium name="ELIXIR-Norway"/>
            <consortium name="Elixir Norway"/>
        </authorList>
    </citation>
    <scope>NUCLEOTIDE SEQUENCE</scope>
</reference>
<accession>A0ABP0WHC2</accession>
<protein>
    <submittedName>
        <fullName evidence="2">Uncharacterized protein</fullName>
    </submittedName>
</protein>
<feature type="coiled-coil region" evidence="1">
    <location>
        <begin position="61"/>
        <end position="88"/>
    </location>
</feature>
<feature type="coiled-coil region" evidence="1">
    <location>
        <begin position="122"/>
        <end position="156"/>
    </location>
</feature>
<proteinExistence type="predicted"/>
<sequence>MTPVRPSIVNRRIRPASVTNIENIDKEFKEQLKDLYVKQENYEYKKELVRKTVSPKREDTVKLQVEMKRAMEDQLKRKEEDEKIAKEDEHKLFCYNEYHRRFVAPHGIEITLERTKARRDYLKALMEENKRTEALKKELQQREKQDEIEAEHLRAINPSSWNRRHYL</sequence>
<evidence type="ECO:0000313" key="2">
    <source>
        <dbReference type="EMBL" id="CAK9266273.1"/>
    </source>
</evidence>
<evidence type="ECO:0000256" key="1">
    <source>
        <dbReference type="SAM" id="Coils"/>
    </source>
</evidence>